<evidence type="ECO:0000313" key="2">
    <source>
        <dbReference type="Proteomes" id="UP000467841"/>
    </source>
</evidence>
<dbReference type="EMBL" id="CACVBM020000333">
    <property type="protein sequence ID" value="CAA7017903.1"/>
    <property type="molecule type" value="Genomic_DNA"/>
</dbReference>
<dbReference type="PANTHER" id="PTHR48475:SF2">
    <property type="entry name" value="RIBONUCLEASE H"/>
    <property type="match status" value="1"/>
</dbReference>
<dbReference type="OrthoDB" id="1112766at2759"/>
<dbReference type="AlphaFoldDB" id="A0A6D2HQ20"/>
<dbReference type="PANTHER" id="PTHR48475">
    <property type="entry name" value="RIBONUCLEASE H"/>
    <property type="match status" value="1"/>
</dbReference>
<evidence type="ECO:0000313" key="1">
    <source>
        <dbReference type="EMBL" id="CAA7017903.1"/>
    </source>
</evidence>
<sequence length="117" mass="12883">MSARKLRPYFQSHTIIVLASLPMRAILHSPSQSGRLAKWAIELSEYDIEYRSRTCAKSQVLADFLIELPTGEAGEPHTSSTWTLHVDGSSSIQGAGVGIRLTSPTGEILEQSLRLNF</sequence>
<evidence type="ECO:0008006" key="3">
    <source>
        <dbReference type="Google" id="ProtNLM"/>
    </source>
</evidence>
<comment type="caution">
    <text evidence="1">The sequence shown here is derived from an EMBL/GenBank/DDBJ whole genome shotgun (WGS) entry which is preliminary data.</text>
</comment>
<organism evidence="1 2">
    <name type="scientific">Microthlaspi erraticum</name>
    <dbReference type="NCBI Taxonomy" id="1685480"/>
    <lineage>
        <taxon>Eukaryota</taxon>
        <taxon>Viridiplantae</taxon>
        <taxon>Streptophyta</taxon>
        <taxon>Embryophyta</taxon>
        <taxon>Tracheophyta</taxon>
        <taxon>Spermatophyta</taxon>
        <taxon>Magnoliopsida</taxon>
        <taxon>eudicotyledons</taxon>
        <taxon>Gunneridae</taxon>
        <taxon>Pentapetalae</taxon>
        <taxon>rosids</taxon>
        <taxon>malvids</taxon>
        <taxon>Brassicales</taxon>
        <taxon>Brassicaceae</taxon>
        <taxon>Coluteocarpeae</taxon>
        <taxon>Microthlaspi</taxon>
    </lineage>
</organism>
<gene>
    <name evidence="1" type="ORF">MERR_LOCUS5138</name>
</gene>
<name>A0A6D2HQ20_9BRAS</name>
<keyword evidence="2" id="KW-1185">Reference proteome</keyword>
<dbReference type="Proteomes" id="UP000467841">
    <property type="component" value="Unassembled WGS sequence"/>
</dbReference>
<protein>
    <recommendedName>
        <fullName evidence="3">Reverse transcriptase RNase H-like domain-containing protein</fullName>
    </recommendedName>
</protein>
<accession>A0A6D2HQ20</accession>
<reference evidence="1" key="1">
    <citation type="submission" date="2020-01" db="EMBL/GenBank/DDBJ databases">
        <authorList>
            <person name="Mishra B."/>
        </authorList>
    </citation>
    <scope>NUCLEOTIDE SEQUENCE [LARGE SCALE GENOMIC DNA]</scope>
</reference>
<proteinExistence type="predicted"/>